<evidence type="ECO:0000313" key="2">
    <source>
        <dbReference type="EMBL" id="MFH4973453.1"/>
    </source>
</evidence>
<reference evidence="2 3" key="1">
    <citation type="submission" date="2024-08" db="EMBL/GenBank/DDBJ databases">
        <title>Gnathostoma spinigerum genome.</title>
        <authorList>
            <person name="Gonzalez-Bertolin B."/>
            <person name="Monzon S."/>
            <person name="Zaballos A."/>
            <person name="Jimenez P."/>
            <person name="Dekumyoy P."/>
            <person name="Varona S."/>
            <person name="Cuesta I."/>
            <person name="Sumanam S."/>
            <person name="Adisakwattana P."/>
            <person name="Gasser R.B."/>
            <person name="Hernandez-Gonzalez A."/>
            <person name="Young N.D."/>
            <person name="Perteguer M.J."/>
        </authorList>
    </citation>
    <scope>NUCLEOTIDE SEQUENCE [LARGE SCALE GENOMIC DNA]</scope>
    <source>
        <strain evidence="2">AL3</strain>
        <tissue evidence="2">Liver</tissue>
    </source>
</reference>
<sequence length="110" mass="12547">MKLRVLCLLVVSFTVSQTYGYGIYSNYSCCYLNLCRCSTGYNPYYPYFNPSPYPYPYPNPYPYIYPYPYPYPYPILTTIRPTIILGPCVNGLCPSGFTCQNATNICTGTI</sequence>
<evidence type="ECO:0000313" key="3">
    <source>
        <dbReference type="Proteomes" id="UP001608902"/>
    </source>
</evidence>
<keyword evidence="1" id="KW-0732">Signal</keyword>
<proteinExistence type="predicted"/>
<accession>A0ABD6E9Q9</accession>
<protein>
    <submittedName>
        <fullName evidence="2">Uncharacterized protein</fullName>
    </submittedName>
</protein>
<feature type="signal peptide" evidence="1">
    <location>
        <begin position="1"/>
        <end position="20"/>
    </location>
</feature>
<dbReference type="AlphaFoldDB" id="A0ABD6E9Q9"/>
<feature type="chain" id="PRO_5044819533" evidence="1">
    <location>
        <begin position="21"/>
        <end position="110"/>
    </location>
</feature>
<dbReference type="Proteomes" id="UP001608902">
    <property type="component" value="Unassembled WGS sequence"/>
</dbReference>
<keyword evidence="3" id="KW-1185">Reference proteome</keyword>
<organism evidence="2 3">
    <name type="scientific">Gnathostoma spinigerum</name>
    <dbReference type="NCBI Taxonomy" id="75299"/>
    <lineage>
        <taxon>Eukaryota</taxon>
        <taxon>Metazoa</taxon>
        <taxon>Ecdysozoa</taxon>
        <taxon>Nematoda</taxon>
        <taxon>Chromadorea</taxon>
        <taxon>Rhabditida</taxon>
        <taxon>Spirurina</taxon>
        <taxon>Gnathostomatomorpha</taxon>
        <taxon>Gnathostomatoidea</taxon>
        <taxon>Gnathostomatidae</taxon>
        <taxon>Gnathostoma</taxon>
    </lineage>
</organism>
<comment type="caution">
    <text evidence="2">The sequence shown here is derived from an EMBL/GenBank/DDBJ whole genome shotgun (WGS) entry which is preliminary data.</text>
</comment>
<gene>
    <name evidence="2" type="ORF">AB6A40_000162</name>
</gene>
<dbReference type="EMBL" id="JBGFUD010000039">
    <property type="protein sequence ID" value="MFH4973453.1"/>
    <property type="molecule type" value="Genomic_DNA"/>
</dbReference>
<evidence type="ECO:0000256" key="1">
    <source>
        <dbReference type="SAM" id="SignalP"/>
    </source>
</evidence>
<name>A0ABD6E9Q9_9BILA</name>